<gene>
    <name evidence="1" type="primary">129R</name>
</gene>
<name>A7XCR5_9POXV</name>
<dbReference type="EMBL" id="EF420157">
    <property type="protein sequence ID" value="ABQ43760.1"/>
    <property type="molecule type" value="Genomic_DNA"/>
</dbReference>
<accession>A7XCR5</accession>
<evidence type="ECO:0000313" key="3">
    <source>
        <dbReference type="Proteomes" id="UP000099606"/>
    </source>
</evidence>
<reference evidence="3 4" key="1">
    <citation type="journal article" date="2007" name="Virus Res.">
        <title>Comparative genetic analysis of genomic DNA sequences of two human isolates of Tanapox virus.</title>
        <authorList>
            <person name="Nazarian S.H."/>
            <person name="Barrett J.W."/>
            <person name="Frace A.M."/>
            <person name="Olsen-Rasmussen M."/>
            <person name="Khristova M."/>
            <person name="Shaban M."/>
            <person name="Neering S."/>
            <person name="Li Y."/>
            <person name="Damon I.K."/>
            <person name="Esposito J.J."/>
            <person name="Essani K."/>
            <person name="McFadden G."/>
        </authorList>
    </citation>
    <scope>NUCLEOTIDE SEQUENCE [LARGE SCALE GENOMIC DNA]</scope>
    <source>
        <strain evidence="1">TPV-Kenya</strain>
        <strain evidence="2">TPV-RoC</strain>
    </source>
</reference>
<protein>
    <submittedName>
        <fullName evidence="1">Myristylprotein</fullName>
    </submittedName>
</protein>
<dbReference type="Proteomes" id="UP000130031">
    <property type="component" value="Segment"/>
</dbReference>
<evidence type="ECO:0000313" key="4">
    <source>
        <dbReference type="Proteomes" id="UP000130031"/>
    </source>
</evidence>
<evidence type="ECO:0000313" key="2">
    <source>
        <dbReference type="EMBL" id="ABQ43760.1"/>
    </source>
</evidence>
<proteinExistence type="predicted"/>
<dbReference type="Proteomes" id="UP000099606">
    <property type="component" value="Segment"/>
</dbReference>
<evidence type="ECO:0000313" key="1">
    <source>
        <dbReference type="EMBL" id="ABQ43605.1"/>
    </source>
</evidence>
<organism evidence="1 4">
    <name type="scientific">Tanapox virus</name>
    <dbReference type="NCBI Taxonomy" id="99000"/>
    <lineage>
        <taxon>Viruses</taxon>
        <taxon>Varidnaviria</taxon>
        <taxon>Bamfordvirae</taxon>
        <taxon>Nucleocytoviricota</taxon>
        <taxon>Pokkesviricetes</taxon>
        <taxon>Chitovirales</taxon>
        <taxon>Poxviridae</taxon>
        <taxon>Chordopoxvirinae</taxon>
        <taxon>Yatapoxvirus</taxon>
        <taxon>Yatapoxvirus tanapox</taxon>
    </lineage>
</organism>
<sequence length="138" mass="16059">MNLEHDIINILINTHGKSDFLFTDNEISFKYFSNLCKDFLINKKTTTLIEIKKILMEIPNSMISQVWAPIANFCDCVTYYNCSNEKWANDQLEMVLRCNSNMFNKTSYGNLARIAISYPFDCKGRKSINIINKYLFGI</sequence>
<dbReference type="EMBL" id="EF420156">
    <property type="protein sequence ID" value="ABQ43605.1"/>
    <property type="molecule type" value="Genomic_DNA"/>
</dbReference>